<dbReference type="SUPFAM" id="SSF47459">
    <property type="entry name" value="HLH, helix-loop-helix DNA-binding domain"/>
    <property type="match status" value="1"/>
</dbReference>
<reference evidence="7" key="1">
    <citation type="submission" date="2023-05" db="EMBL/GenBank/DDBJ databases">
        <title>Genome and transcriptome analyses reveal genes involved in the formation of fine ridges on petal epidermal cells in Hibiscus trionum.</title>
        <authorList>
            <person name="Koshimizu S."/>
            <person name="Masuda S."/>
            <person name="Ishii T."/>
            <person name="Shirasu K."/>
            <person name="Hoshino A."/>
            <person name="Arita M."/>
        </authorList>
    </citation>
    <scope>NUCLEOTIDE SEQUENCE</scope>
    <source>
        <strain evidence="7">Hamamatsu line</strain>
    </source>
</reference>
<evidence type="ECO:0000256" key="1">
    <source>
        <dbReference type="ARBA" id="ARBA00004123"/>
    </source>
</evidence>
<dbReference type="OrthoDB" id="1921534at2759"/>
<keyword evidence="3" id="KW-0238">DNA-binding</keyword>
<dbReference type="SMART" id="SM00353">
    <property type="entry name" value="HLH"/>
    <property type="match status" value="1"/>
</dbReference>
<dbReference type="PROSITE" id="PS50888">
    <property type="entry name" value="BHLH"/>
    <property type="match status" value="1"/>
</dbReference>
<comment type="caution">
    <text evidence="7">The sequence shown here is derived from an EMBL/GenBank/DDBJ whole genome shotgun (WGS) entry which is preliminary data.</text>
</comment>
<evidence type="ECO:0000256" key="5">
    <source>
        <dbReference type="ARBA" id="ARBA00023242"/>
    </source>
</evidence>
<keyword evidence="4" id="KW-0804">Transcription</keyword>
<dbReference type="InterPro" id="IPR011598">
    <property type="entry name" value="bHLH_dom"/>
</dbReference>
<dbReference type="InterPro" id="IPR045843">
    <property type="entry name" value="IND-like"/>
</dbReference>
<evidence type="ECO:0000256" key="2">
    <source>
        <dbReference type="ARBA" id="ARBA00023015"/>
    </source>
</evidence>
<sequence>MVLSSYSNWETDFQNVNPEIVPVQADQQYWDPFDHHFAFFDPYIKLNNNFLHLKNYTPLLQLLPETISYESFSSFPCPKRQKLVEDQCLTPDFFDGVDLNSYLVLLQDNHHQIQSTNQINSKKNGDKKYVSAQSITARERRRKITRKTQELGKLVPGGTKMNTAEMLQSAFKYVKFLQDQLRILQLINSFSIFFYNNL</sequence>
<dbReference type="Proteomes" id="UP001165190">
    <property type="component" value="Unassembled WGS sequence"/>
</dbReference>
<dbReference type="GO" id="GO:0005634">
    <property type="term" value="C:nucleus"/>
    <property type="evidence" value="ECO:0007669"/>
    <property type="project" value="UniProtKB-SubCell"/>
</dbReference>
<name>A0A9W7HXU5_HIBTR</name>
<organism evidence="7 8">
    <name type="scientific">Hibiscus trionum</name>
    <name type="common">Flower of an hour</name>
    <dbReference type="NCBI Taxonomy" id="183268"/>
    <lineage>
        <taxon>Eukaryota</taxon>
        <taxon>Viridiplantae</taxon>
        <taxon>Streptophyta</taxon>
        <taxon>Embryophyta</taxon>
        <taxon>Tracheophyta</taxon>
        <taxon>Spermatophyta</taxon>
        <taxon>Magnoliopsida</taxon>
        <taxon>eudicotyledons</taxon>
        <taxon>Gunneridae</taxon>
        <taxon>Pentapetalae</taxon>
        <taxon>rosids</taxon>
        <taxon>malvids</taxon>
        <taxon>Malvales</taxon>
        <taxon>Malvaceae</taxon>
        <taxon>Malvoideae</taxon>
        <taxon>Hibiscus</taxon>
    </lineage>
</organism>
<dbReference type="Pfam" id="PF00010">
    <property type="entry name" value="HLH"/>
    <property type="match status" value="1"/>
</dbReference>
<evidence type="ECO:0000259" key="6">
    <source>
        <dbReference type="PROSITE" id="PS50888"/>
    </source>
</evidence>
<evidence type="ECO:0000256" key="3">
    <source>
        <dbReference type="ARBA" id="ARBA00023125"/>
    </source>
</evidence>
<dbReference type="CDD" id="cd11393">
    <property type="entry name" value="bHLH_AtbHLH_like"/>
    <property type="match status" value="1"/>
</dbReference>
<evidence type="ECO:0000313" key="8">
    <source>
        <dbReference type="Proteomes" id="UP001165190"/>
    </source>
</evidence>
<keyword evidence="8" id="KW-1185">Reference proteome</keyword>
<gene>
    <name evidence="7" type="ORF">HRI_002059800</name>
</gene>
<accession>A0A9W7HXU5</accession>
<evidence type="ECO:0000313" key="7">
    <source>
        <dbReference type="EMBL" id="GMI83905.1"/>
    </source>
</evidence>
<proteinExistence type="predicted"/>
<dbReference type="GO" id="GO:0046983">
    <property type="term" value="F:protein dimerization activity"/>
    <property type="evidence" value="ECO:0007669"/>
    <property type="project" value="InterPro"/>
</dbReference>
<dbReference type="GO" id="GO:0003700">
    <property type="term" value="F:DNA-binding transcription factor activity"/>
    <property type="evidence" value="ECO:0007669"/>
    <property type="project" value="InterPro"/>
</dbReference>
<dbReference type="AlphaFoldDB" id="A0A9W7HXU5"/>
<dbReference type="EMBL" id="BSYR01000019">
    <property type="protein sequence ID" value="GMI83905.1"/>
    <property type="molecule type" value="Genomic_DNA"/>
</dbReference>
<comment type="subcellular location">
    <subcellularLocation>
        <location evidence="1">Nucleus</location>
    </subcellularLocation>
</comment>
<dbReference type="GO" id="GO:0003677">
    <property type="term" value="F:DNA binding"/>
    <property type="evidence" value="ECO:0007669"/>
    <property type="project" value="UniProtKB-KW"/>
</dbReference>
<dbReference type="InterPro" id="IPR045239">
    <property type="entry name" value="bHLH95_bHLH"/>
</dbReference>
<feature type="domain" description="BHLH" evidence="6">
    <location>
        <begin position="128"/>
        <end position="177"/>
    </location>
</feature>
<dbReference type="InterPro" id="IPR036638">
    <property type="entry name" value="HLH_DNA-bd_sf"/>
</dbReference>
<dbReference type="PANTHER" id="PTHR45914">
    <property type="entry name" value="TRANSCRIPTION FACTOR HEC3-RELATED"/>
    <property type="match status" value="1"/>
</dbReference>
<keyword evidence="5" id="KW-0539">Nucleus</keyword>
<dbReference type="Gene3D" id="4.10.280.10">
    <property type="entry name" value="Helix-loop-helix DNA-binding domain"/>
    <property type="match status" value="1"/>
</dbReference>
<protein>
    <recommendedName>
        <fullName evidence="6">BHLH domain-containing protein</fullName>
    </recommendedName>
</protein>
<keyword evidence="2" id="KW-0805">Transcription regulation</keyword>
<evidence type="ECO:0000256" key="4">
    <source>
        <dbReference type="ARBA" id="ARBA00023163"/>
    </source>
</evidence>